<sequence>MDNHLESMQTELDNLRDILRGEGYSIDANTLLGLFGAEDSSMSFGISVNSDLDTHCDKEDDEQSTVADSISGNGGGELMAYNPTPSLLDFDDDIFLGATTSSPITNSANDVSSSNLYASDPLDLEDNKTSLLESYVGSNENNNSNFIHRKYTVIHQINNIGFELYVNIETHQMKKNINFILPILIQ</sequence>
<proteinExistence type="predicted"/>
<dbReference type="Proteomes" id="UP001607302">
    <property type="component" value="Unassembled WGS sequence"/>
</dbReference>
<keyword evidence="2" id="KW-0346">Stress response</keyword>
<name>A0ABD1ZU16_VESSQ</name>
<dbReference type="Pfam" id="PF06546">
    <property type="entry name" value="Vert_HS_TF"/>
    <property type="match status" value="1"/>
</dbReference>
<feature type="domain" description="Vertebrate heat shock transcription factor C-terminal" evidence="5">
    <location>
        <begin position="3"/>
        <end position="134"/>
    </location>
</feature>
<keyword evidence="7" id="KW-1185">Reference proteome</keyword>
<accession>A0ABD1ZU16</accession>
<organism evidence="6 7">
    <name type="scientific">Vespula squamosa</name>
    <name type="common">Southern yellow jacket</name>
    <name type="synonym">Wasp</name>
    <dbReference type="NCBI Taxonomy" id="30214"/>
    <lineage>
        <taxon>Eukaryota</taxon>
        <taxon>Metazoa</taxon>
        <taxon>Ecdysozoa</taxon>
        <taxon>Arthropoda</taxon>
        <taxon>Hexapoda</taxon>
        <taxon>Insecta</taxon>
        <taxon>Pterygota</taxon>
        <taxon>Neoptera</taxon>
        <taxon>Endopterygota</taxon>
        <taxon>Hymenoptera</taxon>
        <taxon>Apocrita</taxon>
        <taxon>Aculeata</taxon>
        <taxon>Vespoidea</taxon>
        <taxon>Vespidae</taxon>
        <taxon>Vespinae</taxon>
        <taxon>Vespula</taxon>
    </lineage>
</organism>
<dbReference type="AlphaFoldDB" id="A0ABD1ZU16"/>
<keyword evidence="3" id="KW-0804">Transcription</keyword>
<dbReference type="InterPro" id="IPR010542">
    <property type="entry name" value="Vert_HSTF_C"/>
</dbReference>
<evidence type="ECO:0000259" key="5">
    <source>
        <dbReference type="Pfam" id="PF06546"/>
    </source>
</evidence>
<evidence type="ECO:0000256" key="3">
    <source>
        <dbReference type="ARBA" id="ARBA00023163"/>
    </source>
</evidence>
<evidence type="ECO:0000256" key="1">
    <source>
        <dbReference type="ARBA" id="ARBA00023015"/>
    </source>
</evidence>
<reference evidence="6 7" key="1">
    <citation type="journal article" date="2024" name="Ann. Entomol. Soc. Am.">
        <title>Genomic analyses of the southern and eastern yellowjacket wasps (Hymenoptera: Vespidae) reveal evolutionary signatures of social life.</title>
        <authorList>
            <person name="Catto M.A."/>
            <person name="Caine P.B."/>
            <person name="Orr S.E."/>
            <person name="Hunt B.G."/>
            <person name="Goodisman M.A.D."/>
        </authorList>
    </citation>
    <scope>NUCLEOTIDE SEQUENCE [LARGE SCALE GENOMIC DNA]</scope>
    <source>
        <strain evidence="6">233</strain>
        <tissue evidence="6">Head and thorax</tissue>
    </source>
</reference>
<comment type="caution">
    <text evidence="6">The sequence shown here is derived from an EMBL/GenBank/DDBJ whole genome shotgun (WGS) entry which is preliminary data.</text>
</comment>
<evidence type="ECO:0000256" key="4">
    <source>
        <dbReference type="SAM" id="MobiDB-lite"/>
    </source>
</evidence>
<evidence type="ECO:0000313" key="7">
    <source>
        <dbReference type="Proteomes" id="UP001607302"/>
    </source>
</evidence>
<dbReference type="EMBL" id="JAUDFV010000173">
    <property type="protein sequence ID" value="KAL2711726.1"/>
    <property type="molecule type" value="Genomic_DNA"/>
</dbReference>
<feature type="region of interest" description="Disordered" evidence="4">
    <location>
        <begin position="56"/>
        <end position="75"/>
    </location>
</feature>
<gene>
    <name evidence="6" type="ORF">V1478_018747</name>
</gene>
<evidence type="ECO:0000256" key="2">
    <source>
        <dbReference type="ARBA" id="ARBA00023016"/>
    </source>
</evidence>
<protein>
    <submittedName>
        <fullName evidence="6">Heat shock factor protein 1-like isoform X4</fullName>
    </submittedName>
</protein>
<keyword evidence="1" id="KW-0805">Transcription regulation</keyword>
<evidence type="ECO:0000313" key="6">
    <source>
        <dbReference type="EMBL" id="KAL2711726.1"/>
    </source>
</evidence>